<name>A0A0E3S682_9EURY</name>
<dbReference type="AlphaFoldDB" id="A0A0E3S682"/>
<comment type="cofactor">
    <cofactor evidence="9">
        <name>Mn(2+)</name>
        <dbReference type="ChEBI" id="CHEBI:29035"/>
    </cofactor>
    <cofactor evidence="9">
        <name>Mg(2+)</name>
        <dbReference type="ChEBI" id="CHEBI:18420"/>
    </cofactor>
    <text evidence="9">Manganese or magnesium. Binds 1 divalent metal ion per monomer in the absence of substrate. May bind a second metal ion after substrate binding.</text>
</comment>
<protein>
    <recommendedName>
        <fullName evidence="10">Ribonuclease</fullName>
        <ecNumber evidence="10">3.1.26.4</ecNumber>
    </recommendedName>
</protein>
<keyword evidence="4" id="KW-0963">Cytoplasm</keyword>
<dbReference type="GO" id="GO:0043137">
    <property type="term" value="P:DNA replication, removal of RNA primer"/>
    <property type="evidence" value="ECO:0007669"/>
    <property type="project" value="TreeGrafter"/>
</dbReference>
<keyword evidence="5 9" id="KW-0540">Nuclease</keyword>
<evidence type="ECO:0000256" key="10">
    <source>
        <dbReference type="RuleBase" id="RU003515"/>
    </source>
</evidence>
<reference evidence="12 13" key="1">
    <citation type="submission" date="2014-07" db="EMBL/GenBank/DDBJ databases">
        <title>Methanogenic archaea and the global carbon cycle.</title>
        <authorList>
            <person name="Henriksen J.R."/>
            <person name="Luke J."/>
            <person name="Reinhart S."/>
            <person name="Benedict M.N."/>
            <person name="Youngblut N.D."/>
            <person name="Metcalf M.E."/>
            <person name="Whitaker R.J."/>
            <person name="Metcalf W.W."/>
        </authorList>
    </citation>
    <scope>NUCLEOTIDE SEQUENCE [LARGE SCALE GENOMIC DNA]</scope>
    <source>
        <strain evidence="12 13">Z-7289</strain>
    </source>
</reference>
<keyword evidence="8 9" id="KW-0378">Hydrolase</keyword>
<dbReference type="Pfam" id="PF01351">
    <property type="entry name" value="RNase_HII"/>
    <property type="match status" value="1"/>
</dbReference>
<dbReference type="PANTHER" id="PTHR10954:SF23">
    <property type="entry name" value="RIBONUCLEASE"/>
    <property type="match status" value="1"/>
</dbReference>
<feature type="domain" description="RNase H type-2" evidence="11">
    <location>
        <begin position="126"/>
        <end position="343"/>
    </location>
</feature>
<feature type="binding site" evidence="9">
    <location>
        <position position="133"/>
    </location>
    <ligand>
        <name>a divalent metal cation</name>
        <dbReference type="ChEBI" id="CHEBI:60240"/>
    </ligand>
</feature>
<evidence type="ECO:0000256" key="5">
    <source>
        <dbReference type="ARBA" id="ARBA00022722"/>
    </source>
</evidence>
<feature type="binding site" evidence="9">
    <location>
        <position position="241"/>
    </location>
    <ligand>
        <name>a divalent metal cation</name>
        <dbReference type="ChEBI" id="CHEBI:60240"/>
    </ligand>
</feature>
<dbReference type="PROSITE" id="PS51975">
    <property type="entry name" value="RNASE_H_2"/>
    <property type="match status" value="1"/>
</dbReference>
<dbReference type="GeneID" id="25418683"/>
<evidence type="ECO:0000259" key="11">
    <source>
        <dbReference type="PROSITE" id="PS51975"/>
    </source>
</evidence>
<evidence type="ECO:0000256" key="3">
    <source>
        <dbReference type="ARBA" id="ARBA00004496"/>
    </source>
</evidence>
<evidence type="ECO:0000313" key="12">
    <source>
        <dbReference type="EMBL" id="AKB75976.1"/>
    </source>
</evidence>
<dbReference type="Gene3D" id="3.30.420.10">
    <property type="entry name" value="Ribonuclease H-like superfamily/Ribonuclease H"/>
    <property type="match status" value="1"/>
</dbReference>
<evidence type="ECO:0000256" key="7">
    <source>
        <dbReference type="ARBA" id="ARBA00022759"/>
    </source>
</evidence>
<keyword evidence="7 9" id="KW-0255">Endonuclease</keyword>
<feature type="binding site" evidence="9">
    <location>
        <position position="132"/>
    </location>
    <ligand>
        <name>a divalent metal cation</name>
        <dbReference type="ChEBI" id="CHEBI:60240"/>
    </ligand>
</feature>
<comment type="subcellular location">
    <subcellularLocation>
        <location evidence="3">Cytoplasm</location>
    </subcellularLocation>
</comment>
<evidence type="ECO:0000256" key="4">
    <source>
        <dbReference type="ARBA" id="ARBA00022490"/>
    </source>
</evidence>
<dbReference type="STRING" id="1434111.MSLAZ_2715"/>
<dbReference type="GO" id="GO:0006298">
    <property type="term" value="P:mismatch repair"/>
    <property type="evidence" value="ECO:0007669"/>
    <property type="project" value="TreeGrafter"/>
</dbReference>
<dbReference type="GO" id="GO:0032299">
    <property type="term" value="C:ribonuclease H2 complex"/>
    <property type="evidence" value="ECO:0007669"/>
    <property type="project" value="TreeGrafter"/>
</dbReference>
<dbReference type="CDD" id="cd06590">
    <property type="entry name" value="RNase_HII_bacteria_HIII_like"/>
    <property type="match status" value="1"/>
</dbReference>
<evidence type="ECO:0000256" key="8">
    <source>
        <dbReference type="ARBA" id="ARBA00022801"/>
    </source>
</evidence>
<sequence>MIMTLKEMFTLVSNGLTAHGIVVSDIKMMQNTAEFVQFRASISNWIGQINIYLSKKNGFTIDLSRFGDNPESAKIIEIIQNLNLSKYKHKITIPAVILKKMSDSVSSQASTVNVISNPTITRKLPLFCIGADEVGKGGACETLVTAAFCIDDSLPKEAMFIIKNMVADSKTLTDTRIRQVAQLIKQYCAGKYVIHTYNPREYNALYEMHGNLNVLLANAHARNIAEAISLIKIECPTVVVDQFASNNVVSEALARRNVLNKVHLIETTRAEEKSLAVATASVLARDAFLSIMDERSREIGVTIPKGAKLVGSFLSRVHNKHDIGEVAKLHFTPVKEFMKRESRLL</sequence>
<dbReference type="GO" id="GO:0005737">
    <property type="term" value="C:cytoplasm"/>
    <property type="evidence" value="ECO:0007669"/>
    <property type="project" value="UniProtKB-SubCell"/>
</dbReference>
<keyword evidence="6 9" id="KW-0479">Metal-binding</keyword>
<dbReference type="InterPro" id="IPR012337">
    <property type="entry name" value="RNaseH-like_sf"/>
</dbReference>
<comment type="catalytic activity">
    <reaction evidence="1 9 10">
        <text>Endonucleolytic cleavage to 5'-phosphomonoester.</text>
        <dbReference type="EC" id="3.1.26.4"/>
    </reaction>
</comment>
<dbReference type="EC" id="3.1.26.4" evidence="10"/>
<keyword evidence="13" id="KW-1185">Reference proteome</keyword>
<dbReference type="InterPro" id="IPR024567">
    <property type="entry name" value="RNase_HII/HIII_dom"/>
</dbReference>
<dbReference type="KEGG" id="mls:MSLAZ_2715"/>
<evidence type="ECO:0000256" key="6">
    <source>
        <dbReference type="ARBA" id="ARBA00022723"/>
    </source>
</evidence>
<dbReference type="PANTHER" id="PTHR10954">
    <property type="entry name" value="RIBONUCLEASE H2 SUBUNIT A"/>
    <property type="match status" value="1"/>
</dbReference>
<dbReference type="GO" id="GO:0004523">
    <property type="term" value="F:RNA-DNA hybrid ribonuclease activity"/>
    <property type="evidence" value="ECO:0007669"/>
    <property type="project" value="UniProtKB-UniRule"/>
</dbReference>
<evidence type="ECO:0000313" key="13">
    <source>
        <dbReference type="Proteomes" id="UP000033072"/>
    </source>
</evidence>
<dbReference type="PATRIC" id="fig|1434111.4.peg.3597"/>
<comment type="similarity">
    <text evidence="10">Belongs to the RNase HII family.</text>
</comment>
<evidence type="ECO:0000256" key="1">
    <source>
        <dbReference type="ARBA" id="ARBA00000077"/>
    </source>
</evidence>
<evidence type="ECO:0000256" key="2">
    <source>
        <dbReference type="ARBA" id="ARBA00004065"/>
    </source>
</evidence>
<dbReference type="EMBL" id="CP009515">
    <property type="protein sequence ID" value="AKB75976.1"/>
    <property type="molecule type" value="Genomic_DNA"/>
</dbReference>
<dbReference type="OrthoDB" id="374323at2157"/>
<dbReference type="HOGENOM" id="CLU_059546_3_0_2"/>
<comment type="function">
    <text evidence="2 10">Endonuclease that specifically degrades the RNA of RNA-DNA hybrids.</text>
</comment>
<evidence type="ECO:0000256" key="9">
    <source>
        <dbReference type="PROSITE-ProRule" id="PRU01319"/>
    </source>
</evidence>
<dbReference type="InterPro" id="IPR001352">
    <property type="entry name" value="RNase_HII/HIII"/>
</dbReference>
<dbReference type="Proteomes" id="UP000033072">
    <property type="component" value="Chromosome"/>
</dbReference>
<dbReference type="GO" id="GO:0046872">
    <property type="term" value="F:metal ion binding"/>
    <property type="evidence" value="ECO:0007669"/>
    <property type="project" value="UniProtKB-KW"/>
</dbReference>
<accession>A0A0E3S682</accession>
<dbReference type="GO" id="GO:0003723">
    <property type="term" value="F:RNA binding"/>
    <property type="evidence" value="ECO:0007669"/>
    <property type="project" value="UniProtKB-UniRule"/>
</dbReference>
<dbReference type="RefSeq" id="WP_052722983.1">
    <property type="nucleotide sequence ID" value="NZ_CP009515.1"/>
</dbReference>
<proteinExistence type="inferred from homology"/>
<organism evidence="12 13">
    <name type="scientific">Methanosarcina lacustris Z-7289</name>
    <dbReference type="NCBI Taxonomy" id="1434111"/>
    <lineage>
        <taxon>Archaea</taxon>
        <taxon>Methanobacteriati</taxon>
        <taxon>Methanobacteriota</taxon>
        <taxon>Stenosarchaea group</taxon>
        <taxon>Methanomicrobia</taxon>
        <taxon>Methanosarcinales</taxon>
        <taxon>Methanosarcinaceae</taxon>
        <taxon>Methanosarcina</taxon>
    </lineage>
</organism>
<gene>
    <name evidence="12" type="ORF">MSLAZ_2715</name>
</gene>
<dbReference type="SUPFAM" id="SSF53098">
    <property type="entry name" value="Ribonuclease H-like"/>
    <property type="match status" value="1"/>
</dbReference>
<dbReference type="InterPro" id="IPR036397">
    <property type="entry name" value="RNaseH_sf"/>
</dbReference>